<accession>A0A2T6BKV6</accession>
<dbReference type="RefSeq" id="WP_107844873.1">
    <property type="nucleotide sequence ID" value="NZ_QBKS01000001.1"/>
</dbReference>
<dbReference type="GO" id="GO:0046653">
    <property type="term" value="P:tetrahydrofolate metabolic process"/>
    <property type="evidence" value="ECO:0007669"/>
    <property type="project" value="InterPro"/>
</dbReference>
<dbReference type="AlphaFoldDB" id="A0A2T6BKV6"/>
<gene>
    <name evidence="1" type="ORF">C8N43_1362</name>
</gene>
<reference evidence="1 2" key="1">
    <citation type="submission" date="2018-04" db="EMBL/GenBank/DDBJ databases">
        <title>Genomic Encyclopedia of Archaeal and Bacterial Type Strains, Phase II (KMG-II): from individual species to whole genera.</title>
        <authorList>
            <person name="Goeker M."/>
        </authorList>
    </citation>
    <scope>NUCLEOTIDE SEQUENCE [LARGE SCALE GENOMIC DNA]</scope>
    <source>
        <strain evidence="1 2">DSM 100977</strain>
    </source>
</reference>
<sequence length="86" mass="9882">MRINCPLCGERDRREFYYMGAADYLDRPAEGDLDGIHKYLHIRENPAGVTRDLWHHEAGCSSWLVIERNTSTHEIHSVTLASEVAK</sequence>
<dbReference type="EMBL" id="QBKS01000001">
    <property type="protein sequence ID" value="PTX56700.1"/>
    <property type="molecule type" value="Genomic_DNA"/>
</dbReference>
<dbReference type="Pfam" id="PF04267">
    <property type="entry name" value="SoxD"/>
    <property type="match status" value="1"/>
</dbReference>
<dbReference type="Gene3D" id="3.30.2270.10">
    <property type="entry name" value="Folate-binding superfamily"/>
    <property type="match status" value="1"/>
</dbReference>
<dbReference type="OrthoDB" id="5420070at2"/>
<dbReference type="Proteomes" id="UP000243978">
    <property type="component" value="Unassembled WGS sequence"/>
</dbReference>
<proteinExistence type="predicted"/>
<organism evidence="1 2">
    <name type="scientific">Litoreibacter ponti</name>
    <dbReference type="NCBI Taxonomy" id="1510457"/>
    <lineage>
        <taxon>Bacteria</taxon>
        <taxon>Pseudomonadati</taxon>
        <taxon>Pseudomonadota</taxon>
        <taxon>Alphaproteobacteria</taxon>
        <taxon>Rhodobacterales</taxon>
        <taxon>Roseobacteraceae</taxon>
        <taxon>Litoreibacter</taxon>
    </lineage>
</organism>
<dbReference type="GO" id="GO:0008115">
    <property type="term" value="F:sarcosine oxidase activity"/>
    <property type="evidence" value="ECO:0007669"/>
    <property type="project" value="InterPro"/>
</dbReference>
<protein>
    <submittedName>
        <fullName evidence="1">Sarcosine oxidase subunit delta</fullName>
    </submittedName>
</protein>
<name>A0A2T6BKV6_9RHOB</name>
<evidence type="ECO:0000313" key="1">
    <source>
        <dbReference type="EMBL" id="PTX56700.1"/>
    </source>
</evidence>
<dbReference type="InterPro" id="IPR006279">
    <property type="entry name" value="SoxD"/>
</dbReference>
<keyword evidence="2" id="KW-1185">Reference proteome</keyword>
<dbReference type="InterPro" id="IPR038561">
    <property type="entry name" value="SoxD_sf"/>
</dbReference>
<evidence type="ECO:0000313" key="2">
    <source>
        <dbReference type="Proteomes" id="UP000243978"/>
    </source>
</evidence>
<comment type="caution">
    <text evidence="1">The sequence shown here is derived from an EMBL/GenBank/DDBJ whole genome shotgun (WGS) entry which is preliminary data.</text>
</comment>